<protein>
    <submittedName>
        <fullName evidence="4">Galactokinase</fullName>
    </submittedName>
</protein>
<dbReference type="Proteomes" id="UP000523795">
    <property type="component" value="Unassembled WGS sequence"/>
</dbReference>
<accession>A0ABX1JLR5</accession>
<dbReference type="Pfam" id="PF10509">
    <property type="entry name" value="GalKase_gal_bdg"/>
    <property type="match status" value="1"/>
</dbReference>
<comment type="caution">
    <text evidence="4">The sequence shown here is derived from an EMBL/GenBank/DDBJ whole genome shotgun (WGS) entry which is preliminary data.</text>
</comment>
<evidence type="ECO:0000256" key="2">
    <source>
        <dbReference type="ARBA" id="ARBA00022840"/>
    </source>
</evidence>
<evidence type="ECO:0000313" key="4">
    <source>
        <dbReference type="EMBL" id="NKX50244.1"/>
    </source>
</evidence>
<sequence length="122" mass="12488">MAEAFTRLFGHAPEGVWAGPGRVNLIGEHTDYNGGYVLPFAIGRGACAALARRRDRTVRLATMLAPDEVVRADLDAAGPGRAAGWAAYPLGVAWALGQAGGDVPGFDLLADSTVPVGAGLSS</sequence>
<dbReference type="InterPro" id="IPR019539">
    <property type="entry name" value="GalKase_N"/>
</dbReference>
<dbReference type="EMBL" id="JAAZSR010000073">
    <property type="protein sequence ID" value="NKX50244.1"/>
    <property type="molecule type" value="Genomic_DNA"/>
</dbReference>
<feature type="non-terminal residue" evidence="4">
    <location>
        <position position="122"/>
    </location>
</feature>
<dbReference type="PROSITE" id="PS00106">
    <property type="entry name" value="GALACTOKINASE"/>
    <property type="match status" value="1"/>
</dbReference>
<proteinExistence type="predicted"/>
<evidence type="ECO:0000259" key="3">
    <source>
        <dbReference type="Pfam" id="PF10509"/>
    </source>
</evidence>
<dbReference type="InterPro" id="IPR000705">
    <property type="entry name" value="Galactokinase"/>
</dbReference>
<reference evidence="4 5" key="1">
    <citation type="submission" date="2020-04" db="EMBL/GenBank/DDBJ databases">
        <authorList>
            <person name="Liu S."/>
        </authorList>
    </citation>
    <scope>NUCLEOTIDE SEQUENCE [LARGE SCALE GENOMIC DNA]</scope>
    <source>
        <strain evidence="4 5">CGMCC 1.15091</strain>
    </source>
</reference>
<dbReference type="PANTHER" id="PTHR10457:SF7">
    <property type="entry name" value="GALACTOKINASE-RELATED"/>
    <property type="match status" value="1"/>
</dbReference>
<dbReference type="Gene3D" id="3.30.230.10">
    <property type="match status" value="1"/>
</dbReference>
<dbReference type="PRINTS" id="PR00473">
    <property type="entry name" value="GALCTOKINASE"/>
</dbReference>
<dbReference type="PANTHER" id="PTHR10457">
    <property type="entry name" value="MEVALONATE KINASE/GALACTOKINASE"/>
    <property type="match status" value="1"/>
</dbReference>
<gene>
    <name evidence="4" type="ORF">HER39_06610</name>
</gene>
<keyword evidence="1" id="KW-0547">Nucleotide-binding</keyword>
<dbReference type="InterPro" id="IPR020568">
    <property type="entry name" value="Ribosomal_Su5_D2-typ_SF"/>
</dbReference>
<dbReference type="PRINTS" id="PR00959">
    <property type="entry name" value="MEVGALKINASE"/>
</dbReference>
<name>A0ABX1JLR5_9MICC</name>
<dbReference type="InterPro" id="IPR019741">
    <property type="entry name" value="Galactokinase_CS"/>
</dbReference>
<keyword evidence="5" id="KW-1185">Reference proteome</keyword>
<evidence type="ECO:0000313" key="5">
    <source>
        <dbReference type="Proteomes" id="UP000523795"/>
    </source>
</evidence>
<dbReference type="SUPFAM" id="SSF54211">
    <property type="entry name" value="Ribosomal protein S5 domain 2-like"/>
    <property type="match status" value="1"/>
</dbReference>
<feature type="domain" description="Galactokinase N-terminal" evidence="3">
    <location>
        <begin position="3"/>
        <end position="52"/>
    </location>
</feature>
<organism evidence="4 5">
    <name type="scientific">Arthrobacter deserti</name>
    <dbReference type="NCBI Taxonomy" id="1742687"/>
    <lineage>
        <taxon>Bacteria</taxon>
        <taxon>Bacillati</taxon>
        <taxon>Actinomycetota</taxon>
        <taxon>Actinomycetes</taxon>
        <taxon>Micrococcales</taxon>
        <taxon>Micrococcaceae</taxon>
        <taxon>Arthrobacter</taxon>
    </lineage>
</organism>
<keyword evidence="2" id="KW-0067">ATP-binding</keyword>
<dbReference type="InterPro" id="IPR014721">
    <property type="entry name" value="Ribsml_uS5_D2-typ_fold_subgr"/>
</dbReference>
<evidence type="ECO:0000256" key="1">
    <source>
        <dbReference type="ARBA" id="ARBA00022741"/>
    </source>
</evidence>